<gene>
    <name evidence="2" type="ORF">SJAV_07250</name>
</gene>
<dbReference type="GeneID" id="92353658"/>
<feature type="transmembrane region" description="Helical" evidence="1">
    <location>
        <begin position="90"/>
        <end position="110"/>
    </location>
</feature>
<evidence type="ECO:0008006" key="3">
    <source>
        <dbReference type="Google" id="ProtNLM"/>
    </source>
</evidence>
<proteinExistence type="predicted"/>
<evidence type="ECO:0000256" key="1">
    <source>
        <dbReference type="SAM" id="Phobius"/>
    </source>
</evidence>
<feature type="transmembrane region" description="Helical" evidence="1">
    <location>
        <begin position="65"/>
        <end position="84"/>
    </location>
</feature>
<organism evidence="2">
    <name type="scientific">Sulfurisphaera javensis</name>
    <dbReference type="NCBI Taxonomy" id="2049879"/>
    <lineage>
        <taxon>Archaea</taxon>
        <taxon>Thermoproteota</taxon>
        <taxon>Thermoprotei</taxon>
        <taxon>Sulfolobales</taxon>
        <taxon>Sulfolobaceae</taxon>
        <taxon>Sulfurisphaera</taxon>
    </lineage>
</organism>
<feature type="transmembrane region" description="Helical" evidence="1">
    <location>
        <begin position="7"/>
        <end position="25"/>
    </location>
</feature>
<keyword evidence="1" id="KW-0472">Membrane</keyword>
<feature type="transmembrane region" description="Helical" evidence="1">
    <location>
        <begin position="202"/>
        <end position="221"/>
    </location>
</feature>
<feature type="transmembrane region" description="Helical" evidence="1">
    <location>
        <begin position="176"/>
        <end position="196"/>
    </location>
</feature>
<feature type="transmembrane region" description="Helical" evidence="1">
    <location>
        <begin position="117"/>
        <end position="137"/>
    </location>
</feature>
<feature type="transmembrane region" description="Helical" evidence="1">
    <location>
        <begin position="143"/>
        <end position="164"/>
    </location>
</feature>
<feature type="transmembrane region" description="Helical" evidence="1">
    <location>
        <begin position="308"/>
        <end position="329"/>
    </location>
</feature>
<sequence length="355" mass="39574">MRSIKAIAISWTLWGLAYYLYSPYLTVFLKSIVKEDFIGVIYILSSLVGLVYAIIPLYTNKVKEVTIVSLILSGLGLVLLSFSINPISVIISIILYSMYWVSVPVFYLLMRDEVAKIWAISMLPALLIPFISENIIISLGLRYIFIISGIIMAFTAVPIINVEIKGRGVATGKNNNFTPLIFTILPLSISLPYLYIKIPLSLIPVIYAIGEFIGILMATYFSKMKRGLSLALLSFSLISTNSILPFGAMFYGISEALTALGVDNVEINDLKDSVKVTLVEISLWLIGYTLATALFVISPFLPTIYASLLAILFGLLTLLVFPKVLKIIFVCKRRMKKCFEKYRGIEGISPYFKFA</sequence>
<name>A0AAT9GPF2_9CREN</name>
<protein>
    <recommendedName>
        <fullName evidence="3">Permease</fullName>
    </recommendedName>
</protein>
<feature type="transmembrane region" description="Helical" evidence="1">
    <location>
        <begin position="281"/>
        <end position="301"/>
    </location>
</feature>
<dbReference type="KEGG" id="sjv:SJAV_07250"/>
<keyword evidence="1" id="KW-1133">Transmembrane helix</keyword>
<dbReference type="RefSeq" id="WP_369610980.1">
    <property type="nucleotide sequence ID" value="NZ_AP031322.1"/>
</dbReference>
<keyword evidence="1" id="KW-0812">Transmembrane</keyword>
<feature type="transmembrane region" description="Helical" evidence="1">
    <location>
        <begin position="37"/>
        <end position="58"/>
    </location>
</feature>
<dbReference type="EMBL" id="AP031322">
    <property type="protein sequence ID" value="BFH72781.1"/>
    <property type="molecule type" value="Genomic_DNA"/>
</dbReference>
<dbReference type="AlphaFoldDB" id="A0AAT9GPF2"/>
<evidence type="ECO:0000313" key="2">
    <source>
        <dbReference type="EMBL" id="BFH72781.1"/>
    </source>
</evidence>
<reference evidence="2" key="1">
    <citation type="submission" date="2024-03" db="EMBL/GenBank/DDBJ databases">
        <title>Complete genome sequence of Sulfurisphaera javensis strain KD-1.</title>
        <authorList>
            <person name="Sakai H."/>
            <person name="Nur N."/>
            <person name="Suwanto A."/>
            <person name="Kurosawa N."/>
        </authorList>
    </citation>
    <scope>NUCLEOTIDE SEQUENCE</scope>
    <source>
        <strain evidence="2">KD-1</strain>
    </source>
</reference>
<accession>A0AAT9GPF2</accession>